<dbReference type="EMBL" id="GGEC01073703">
    <property type="protein sequence ID" value="MBX54187.1"/>
    <property type="molecule type" value="Transcribed_RNA"/>
</dbReference>
<sequence length="28" mass="3441">MVKKDMNLYRGKRNEMRISCLSHQIEFL</sequence>
<protein>
    <submittedName>
        <fullName evidence="1">Uncharacterized protein</fullName>
    </submittedName>
</protein>
<evidence type="ECO:0000313" key="1">
    <source>
        <dbReference type="EMBL" id="MBX54187.1"/>
    </source>
</evidence>
<name>A0A2P2PHN7_RHIMU</name>
<dbReference type="AlphaFoldDB" id="A0A2P2PHN7"/>
<organism evidence="1">
    <name type="scientific">Rhizophora mucronata</name>
    <name type="common">Asiatic mangrove</name>
    <dbReference type="NCBI Taxonomy" id="61149"/>
    <lineage>
        <taxon>Eukaryota</taxon>
        <taxon>Viridiplantae</taxon>
        <taxon>Streptophyta</taxon>
        <taxon>Embryophyta</taxon>
        <taxon>Tracheophyta</taxon>
        <taxon>Spermatophyta</taxon>
        <taxon>Magnoliopsida</taxon>
        <taxon>eudicotyledons</taxon>
        <taxon>Gunneridae</taxon>
        <taxon>Pentapetalae</taxon>
        <taxon>rosids</taxon>
        <taxon>fabids</taxon>
        <taxon>Malpighiales</taxon>
        <taxon>Rhizophoraceae</taxon>
        <taxon>Rhizophora</taxon>
    </lineage>
</organism>
<reference evidence="1" key="1">
    <citation type="submission" date="2018-02" db="EMBL/GenBank/DDBJ databases">
        <title>Rhizophora mucronata_Transcriptome.</title>
        <authorList>
            <person name="Meera S.P."/>
            <person name="Sreeshan A."/>
            <person name="Augustine A."/>
        </authorList>
    </citation>
    <scope>NUCLEOTIDE SEQUENCE</scope>
    <source>
        <tissue evidence="1">Leaf</tissue>
    </source>
</reference>
<accession>A0A2P2PHN7</accession>
<proteinExistence type="predicted"/>